<evidence type="ECO:0000256" key="2">
    <source>
        <dbReference type="ARBA" id="ARBA00022603"/>
    </source>
</evidence>
<dbReference type="AlphaFoldDB" id="A0A226D9E1"/>
<evidence type="ECO:0000256" key="3">
    <source>
        <dbReference type="ARBA" id="ARBA00022679"/>
    </source>
</evidence>
<comment type="similarity">
    <text evidence="1">Belongs to the CFA/CMAS family.</text>
</comment>
<evidence type="ECO:0000256" key="6">
    <source>
        <dbReference type="SAM" id="Phobius"/>
    </source>
</evidence>
<dbReference type="Pfam" id="PF02353">
    <property type="entry name" value="CMAS"/>
    <property type="match status" value="1"/>
</dbReference>
<keyword evidence="4" id="KW-0949">S-adenosyl-L-methionine</keyword>
<evidence type="ECO:0000313" key="8">
    <source>
        <dbReference type="Proteomes" id="UP000198287"/>
    </source>
</evidence>
<accession>A0A226D9E1</accession>
<dbReference type="GO" id="GO:0032259">
    <property type="term" value="P:methylation"/>
    <property type="evidence" value="ECO:0007669"/>
    <property type="project" value="UniProtKB-KW"/>
</dbReference>
<proteinExistence type="inferred from homology"/>
<feature type="transmembrane region" description="Helical" evidence="6">
    <location>
        <begin position="7"/>
        <end position="31"/>
    </location>
</feature>
<evidence type="ECO:0000256" key="5">
    <source>
        <dbReference type="ARBA" id="ARBA00023098"/>
    </source>
</evidence>
<dbReference type="InterPro" id="IPR029063">
    <property type="entry name" value="SAM-dependent_MTases_sf"/>
</dbReference>
<dbReference type="PANTHER" id="PTHR43667:SF1">
    <property type="entry name" value="CYCLOPROPANE-FATTY-ACYL-PHOSPHOLIPID SYNTHASE"/>
    <property type="match status" value="1"/>
</dbReference>
<sequence>MDILNDILVFLVFFVYKVYAKLTLINVYLFFPLVKRYIHYKLSRVGIQVDGGRPCDIKILDNKAYYRIAEDWDLGLMEGYIHGDIEIKDMLATTSTIFRTRRFNEVAHPLTFIFSWFNLQTRRRAWEAAVVHYDGVGLDIFEPMMGEHMQYSCGYWKDATNLHDAQTAKLHLIAKKLGLRKGMRLLDCGCGWGGLAKFMAKNYGVSVVGVTISKEQKHYADQLCKGYDVEIRLQDYRKLNEKFDAIVSVGMFEHVGPRNHDEYFSTISRCLKDDGLFLLHAMGASHPSTPKNYMWLHKYIFRNAAVAHNHDVTRAIFGKFIIEDWHNFGYDYGLTAAAWYEEFLKFWPKVEKKYGIEFFRNWTILMKAGEAGYCTRTVQLWQIVLSKDGVEGGYRSIR</sequence>
<keyword evidence="2" id="KW-0489">Methyltransferase</keyword>
<dbReference type="Gene3D" id="3.40.50.150">
    <property type="entry name" value="Vaccinia Virus protein VP39"/>
    <property type="match status" value="1"/>
</dbReference>
<name>A0A226D9E1_FOLCA</name>
<dbReference type="InterPro" id="IPR050723">
    <property type="entry name" value="CFA/CMAS"/>
</dbReference>
<comment type="caution">
    <text evidence="7">The sequence shown here is derived from an EMBL/GenBank/DDBJ whole genome shotgun (WGS) entry which is preliminary data.</text>
</comment>
<keyword evidence="6" id="KW-1133">Transmembrane helix</keyword>
<keyword evidence="3" id="KW-0808">Transferase</keyword>
<evidence type="ECO:0000256" key="4">
    <source>
        <dbReference type="ARBA" id="ARBA00022691"/>
    </source>
</evidence>
<dbReference type="NCBIfam" id="NF008686">
    <property type="entry name" value="PRK11705.1"/>
    <property type="match status" value="1"/>
</dbReference>
<organism evidence="7 8">
    <name type="scientific">Folsomia candida</name>
    <name type="common">Springtail</name>
    <dbReference type="NCBI Taxonomy" id="158441"/>
    <lineage>
        <taxon>Eukaryota</taxon>
        <taxon>Metazoa</taxon>
        <taxon>Ecdysozoa</taxon>
        <taxon>Arthropoda</taxon>
        <taxon>Hexapoda</taxon>
        <taxon>Collembola</taxon>
        <taxon>Entomobryomorpha</taxon>
        <taxon>Isotomoidea</taxon>
        <taxon>Isotomidae</taxon>
        <taxon>Proisotominae</taxon>
        <taxon>Folsomia</taxon>
    </lineage>
</organism>
<dbReference type="OrthoDB" id="8300214at2759"/>
<reference evidence="7 8" key="1">
    <citation type="submission" date="2015-12" db="EMBL/GenBank/DDBJ databases">
        <title>The genome of Folsomia candida.</title>
        <authorList>
            <person name="Faddeeva A."/>
            <person name="Derks M.F."/>
            <person name="Anvar Y."/>
            <person name="Smit S."/>
            <person name="Van Straalen N."/>
            <person name="Roelofs D."/>
        </authorList>
    </citation>
    <scope>NUCLEOTIDE SEQUENCE [LARGE SCALE GENOMIC DNA]</scope>
    <source>
        <strain evidence="7 8">VU population</strain>
        <tissue evidence="7">Whole body</tissue>
    </source>
</reference>
<evidence type="ECO:0000256" key="1">
    <source>
        <dbReference type="ARBA" id="ARBA00010815"/>
    </source>
</evidence>
<dbReference type="PANTHER" id="PTHR43667">
    <property type="entry name" value="CYCLOPROPANE-FATTY-ACYL-PHOSPHOLIPID SYNTHASE"/>
    <property type="match status" value="1"/>
</dbReference>
<dbReference type="EMBL" id="LNIX01000031">
    <property type="protein sequence ID" value="OXA40866.1"/>
    <property type="molecule type" value="Genomic_DNA"/>
</dbReference>
<keyword evidence="6" id="KW-0472">Membrane</keyword>
<dbReference type="CDD" id="cd02440">
    <property type="entry name" value="AdoMet_MTases"/>
    <property type="match status" value="1"/>
</dbReference>
<keyword evidence="5" id="KW-0443">Lipid metabolism</keyword>
<dbReference type="Proteomes" id="UP000198287">
    <property type="component" value="Unassembled WGS sequence"/>
</dbReference>
<protein>
    <submittedName>
        <fullName evidence="7">Cyclopropane-fatty-acyl-phospholipid synthase</fullName>
    </submittedName>
</protein>
<gene>
    <name evidence="7" type="ORF">Fcan01_24200</name>
</gene>
<dbReference type="SUPFAM" id="SSF53335">
    <property type="entry name" value="S-adenosyl-L-methionine-dependent methyltransferases"/>
    <property type="match status" value="1"/>
</dbReference>
<keyword evidence="8" id="KW-1185">Reference proteome</keyword>
<dbReference type="InterPro" id="IPR003333">
    <property type="entry name" value="CMAS"/>
</dbReference>
<dbReference type="PIRSF" id="PIRSF003085">
    <property type="entry name" value="CMAS"/>
    <property type="match status" value="1"/>
</dbReference>
<evidence type="ECO:0000313" key="7">
    <source>
        <dbReference type="EMBL" id="OXA40866.1"/>
    </source>
</evidence>
<keyword evidence="6" id="KW-0812">Transmembrane</keyword>
<dbReference type="GO" id="GO:0008610">
    <property type="term" value="P:lipid biosynthetic process"/>
    <property type="evidence" value="ECO:0007669"/>
    <property type="project" value="InterPro"/>
</dbReference>
<dbReference type="GO" id="GO:0008168">
    <property type="term" value="F:methyltransferase activity"/>
    <property type="evidence" value="ECO:0007669"/>
    <property type="project" value="UniProtKB-KW"/>
</dbReference>